<accession>A0AAD9MJY7</accession>
<dbReference type="Proteomes" id="UP001255856">
    <property type="component" value="Unassembled WGS sequence"/>
</dbReference>
<dbReference type="EMBL" id="JASFZW010000007">
    <property type="protein sequence ID" value="KAK2077250.1"/>
    <property type="molecule type" value="Genomic_DNA"/>
</dbReference>
<name>A0AAD9MJY7_PROWI</name>
<keyword evidence="3" id="KW-1185">Reference proteome</keyword>
<protein>
    <submittedName>
        <fullName evidence="2">Uncharacterized protein</fullName>
    </submittedName>
</protein>
<comment type="caution">
    <text evidence="2">The sequence shown here is derived from an EMBL/GenBank/DDBJ whole genome shotgun (WGS) entry which is preliminary data.</text>
</comment>
<feature type="signal peptide" evidence="1">
    <location>
        <begin position="1"/>
        <end position="22"/>
    </location>
</feature>
<gene>
    <name evidence="2" type="ORF">QBZ16_004884</name>
</gene>
<feature type="chain" id="PRO_5042128031" evidence="1">
    <location>
        <begin position="23"/>
        <end position="407"/>
    </location>
</feature>
<proteinExistence type="predicted"/>
<evidence type="ECO:0000256" key="1">
    <source>
        <dbReference type="SAM" id="SignalP"/>
    </source>
</evidence>
<organism evidence="2 3">
    <name type="scientific">Prototheca wickerhamii</name>
    <dbReference type="NCBI Taxonomy" id="3111"/>
    <lineage>
        <taxon>Eukaryota</taxon>
        <taxon>Viridiplantae</taxon>
        <taxon>Chlorophyta</taxon>
        <taxon>core chlorophytes</taxon>
        <taxon>Trebouxiophyceae</taxon>
        <taxon>Chlorellales</taxon>
        <taxon>Chlorellaceae</taxon>
        <taxon>Prototheca</taxon>
    </lineage>
</organism>
<dbReference type="AlphaFoldDB" id="A0AAD9MJY7"/>
<evidence type="ECO:0000313" key="3">
    <source>
        <dbReference type="Proteomes" id="UP001255856"/>
    </source>
</evidence>
<dbReference type="Pfam" id="PF08757">
    <property type="entry name" value="CotH"/>
    <property type="match status" value="1"/>
</dbReference>
<reference evidence="2" key="1">
    <citation type="submission" date="2021-01" db="EMBL/GenBank/DDBJ databases">
        <authorList>
            <person name="Eckstrom K.M.E."/>
        </authorList>
    </citation>
    <scope>NUCLEOTIDE SEQUENCE</scope>
    <source>
        <strain evidence="2">UVCC 0001</strain>
    </source>
</reference>
<evidence type="ECO:0000313" key="2">
    <source>
        <dbReference type="EMBL" id="KAK2077250.1"/>
    </source>
</evidence>
<dbReference type="InterPro" id="IPR014867">
    <property type="entry name" value="Spore_coat_CotH_CotH2/3/7"/>
</dbReference>
<sequence length="407" mass="44991">MKCRGFAATATLLLLLCSQALGARHLAAQTPLPEEIETCCEALAAIGFTSELPVFILDTLGHNVTTKGKNVDVAWCTCPMGNKAYKAQNGTAVASVHGNSSAKFAKKSFNFKTTHPDGSKDSKSLLGMPKESKWVLYGNDEADLTRGMRDFVTYNLARASGEYATRTVWTEVFVVSDGAALSMDDYYGLYILEEKVDRDADRVDIPKWTPEDPSGGYIFAFVHGDYNSGEPTTKVIERFDFPFVIKYPTPSDAANASLSETWLTNYLSSFQAAVMADDYLTATSPSYLDFMELDTFIDFFLLTELTKSPDGYRDSIYMHKGLGQRFSMGPAWDYNEAYGECCGFPIEGYEQNGKSAPGIAGGSAISPNGWRFLICEDRRALPRRARRRRQLLVPAALERHALLRARG</sequence>
<keyword evidence="1" id="KW-0732">Signal</keyword>